<keyword evidence="2" id="KW-1185">Reference proteome</keyword>
<reference evidence="1" key="1">
    <citation type="submission" date="2014-11" db="EMBL/GenBank/DDBJ databases">
        <authorList>
            <person name="Genoscope - CEA"/>
        </authorList>
    </citation>
    <scope>NUCLEOTIDE SEQUENCE</scope>
    <source>
        <strain evidence="1">IPO1609</strain>
    </source>
</reference>
<reference evidence="1" key="2">
    <citation type="submission" date="2022-04" db="EMBL/GenBank/DDBJ databases">
        <title>Genomic draft of R. solanacearum strain IPO1609, a phylotype IIB1/biovar 2/race 3 strain isolated from potato in Europe.</title>
        <authorList>
            <person name="Boucher C."/>
            <person name="Carrere S."/>
            <person name="Dossat C."/>
            <person name="Elbaz M."/>
            <person name="Genin S."/>
            <person name="Gouzy J."/>
            <person name="Prior P."/>
            <person name="Segurens B."/>
            <person name="Wincker P."/>
        </authorList>
    </citation>
    <scope>NUCLEOTIDE SEQUENCE</scope>
    <source>
        <strain evidence="1">IPO1609</strain>
    </source>
</reference>
<dbReference type="EMBL" id="LN651282">
    <property type="protein sequence ID" value="CEJ19919.1"/>
    <property type="molecule type" value="Genomic_DNA"/>
</dbReference>
<gene>
    <name evidence="1" type="ORF">RSIPO_05005</name>
</gene>
<organism evidence="1 2">
    <name type="scientific">Ralstonia solanacearum IPO1609</name>
    <dbReference type="NCBI Taxonomy" id="564066"/>
    <lineage>
        <taxon>Bacteria</taxon>
        <taxon>Pseudomonadati</taxon>
        <taxon>Pseudomonadota</taxon>
        <taxon>Betaproteobacteria</taxon>
        <taxon>Burkholderiales</taxon>
        <taxon>Burkholderiaceae</taxon>
        <taxon>Ralstonia</taxon>
        <taxon>Ralstonia solanacearum species complex</taxon>
    </lineage>
</organism>
<protein>
    <submittedName>
        <fullName evidence="1">Uncharacterized protein</fullName>
    </submittedName>
</protein>
<dbReference type="Proteomes" id="UP000053470">
    <property type="component" value="Unassembled WGS sequence"/>
</dbReference>
<evidence type="ECO:0000313" key="2">
    <source>
        <dbReference type="Proteomes" id="UP000053470"/>
    </source>
</evidence>
<accession>A0ABF7RE89</accession>
<proteinExistence type="predicted"/>
<name>A0ABF7RE89_RALSL</name>
<sequence length="74" mass="8201">MTRRSVFGARGSVWVCTAGPLFSHRTSWLCLEYWLGAAWIDVLGSDLPKPFRIGSATRVLGEATANYLKRKASL</sequence>
<evidence type="ECO:0000313" key="1">
    <source>
        <dbReference type="EMBL" id="CEJ19919.1"/>
    </source>
</evidence>
<dbReference type="AlphaFoldDB" id="A0ABF7RE89"/>